<evidence type="ECO:0000256" key="1">
    <source>
        <dbReference type="SAM" id="MobiDB-lite"/>
    </source>
</evidence>
<feature type="region of interest" description="Disordered" evidence="1">
    <location>
        <begin position="43"/>
        <end position="90"/>
    </location>
</feature>
<dbReference type="EMBL" id="RWIC01001377">
    <property type="protein sequence ID" value="TKC36063.1"/>
    <property type="molecule type" value="Genomic_DNA"/>
</dbReference>
<evidence type="ECO:0000313" key="2">
    <source>
        <dbReference type="EMBL" id="TKC36063.1"/>
    </source>
</evidence>
<dbReference type="Pfam" id="PF15229">
    <property type="entry name" value="POM121"/>
    <property type="match status" value="1"/>
</dbReference>
<feature type="region of interest" description="Disordered" evidence="1">
    <location>
        <begin position="1"/>
        <end position="26"/>
    </location>
</feature>
<gene>
    <name evidence="2" type="ORF">EI555_007312</name>
</gene>
<comment type="caution">
    <text evidence="2">The sequence shown here is derived from an EMBL/GenBank/DDBJ whole genome shotgun (WGS) entry which is preliminary data.</text>
</comment>
<organism evidence="2 3">
    <name type="scientific">Monodon monoceros</name>
    <name type="common">Narwhal</name>
    <name type="synonym">Ceratodon monodon</name>
    <dbReference type="NCBI Taxonomy" id="40151"/>
    <lineage>
        <taxon>Eukaryota</taxon>
        <taxon>Metazoa</taxon>
        <taxon>Chordata</taxon>
        <taxon>Craniata</taxon>
        <taxon>Vertebrata</taxon>
        <taxon>Euteleostomi</taxon>
        <taxon>Mammalia</taxon>
        <taxon>Eutheria</taxon>
        <taxon>Laurasiatheria</taxon>
        <taxon>Artiodactyla</taxon>
        <taxon>Whippomorpha</taxon>
        <taxon>Cetacea</taxon>
        <taxon>Odontoceti</taxon>
        <taxon>Monodontidae</taxon>
        <taxon>Monodon</taxon>
    </lineage>
</organism>
<accession>A0A4U1EIW9</accession>
<feature type="region of interest" description="Disordered" evidence="1">
    <location>
        <begin position="201"/>
        <end position="222"/>
    </location>
</feature>
<feature type="compositionally biased region" description="Basic and acidic residues" evidence="1">
    <location>
        <begin position="45"/>
        <end position="57"/>
    </location>
</feature>
<sequence>MSSSSESRVIRSDGDPGDVLPPWKPESRAMVFSVPAARCSPLLERPTKEVLSEDHRPSSPRSLMSGKELQREKSSDVPSRSSASLASTSGRPCKRNIPLTLFLLLPGLRSTLPLTWDQGELPPAPKLPCLALAKNPGTLEKNTECQRIKILNNIRKVKEDFSAPQPAPSLSPPASQTADSLPLTIHPLEVPATTTDSADLYSRSPILSVPPPSPTPNIDQETRDTVPKLPVLLILFLLQLLIPFWEFH</sequence>
<proteinExistence type="predicted"/>
<reference evidence="3" key="1">
    <citation type="journal article" date="2019" name="IScience">
        <title>Narwhal Genome Reveals Long-Term Low Genetic Diversity despite Current Large Abundance Size.</title>
        <authorList>
            <person name="Westbury M.V."/>
            <person name="Petersen B."/>
            <person name="Garde E."/>
            <person name="Heide-Jorgensen M.P."/>
            <person name="Lorenzen E.D."/>
        </authorList>
    </citation>
    <scope>NUCLEOTIDE SEQUENCE [LARGE SCALE GENOMIC DNA]</scope>
</reference>
<evidence type="ECO:0000313" key="3">
    <source>
        <dbReference type="Proteomes" id="UP000308365"/>
    </source>
</evidence>
<protein>
    <submittedName>
        <fullName evidence="2">Uncharacterized protein</fullName>
    </submittedName>
</protein>
<name>A0A4U1EIW9_MONMO</name>
<dbReference type="Proteomes" id="UP000308365">
    <property type="component" value="Unassembled WGS sequence"/>
</dbReference>
<feature type="compositionally biased region" description="Low complexity" evidence="1">
    <location>
        <begin position="76"/>
        <end position="89"/>
    </location>
</feature>
<dbReference type="AlphaFoldDB" id="A0A4U1EIW9"/>